<name>A0A9J7BJJ7_9BACT</name>
<evidence type="ECO:0000256" key="6">
    <source>
        <dbReference type="SAM" id="Phobius"/>
    </source>
</evidence>
<feature type="transmembrane region" description="Helical" evidence="6">
    <location>
        <begin position="94"/>
        <end position="115"/>
    </location>
</feature>
<dbReference type="PANTHER" id="PTHR35007">
    <property type="entry name" value="INTEGRAL MEMBRANE PROTEIN-RELATED"/>
    <property type="match status" value="1"/>
</dbReference>
<protein>
    <submittedName>
        <fullName evidence="8">Type II secretion system F family protein</fullName>
    </submittedName>
</protein>
<evidence type="ECO:0000259" key="7">
    <source>
        <dbReference type="Pfam" id="PF00482"/>
    </source>
</evidence>
<keyword evidence="2" id="KW-1003">Cell membrane</keyword>
<dbReference type="PANTHER" id="PTHR35007:SF2">
    <property type="entry name" value="PILUS ASSEMBLE PROTEIN"/>
    <property type="match status" value="1"/>
</dbReference>
<dbReference type="Proteomes" id="UP001059380">
    <property type="component" value="Chromosome"/>
</dbReference>
<evidence type="ECO:0000256" key="1">
    <source>
        <dbReference type="ARBA" id="ARBA00004651"/>
    </source>
</evidence>
<evidence type="ECO:0000313" key="8">
    <source>
        <dbReference type="EMBL" id="UWZ83076.1"/>
    </source>
</evidence>
<dbReference type="KEGG" id="orp:MOP44_21205"/>
<keyword evidence="3 6" id="KW-0812">Transmembrane</keyword>
<dbReference type="InterPro" id="IPR018076">
    <property type="entry name" value="T2SS_GspF_dom"/>
</dbReference>
<evidence type="ECO:0000256" key="3">
    <source>
        <dbReference type="ARBA" id="ARBA00022692"/>
    </source>
</evidence>
<dbReference type="EMBL" id="CP093313">
    <property type="protein sequence ID" value="UWZ83076.1"/>
    <property type="molecule type" value="Genomic_DNA"/>
</dbReference>
<feature type="transmembrane region" description="Helical" evidence="6">
    <location>
        <begin position="121"/>
        <end position="139"/>
    </location>
</feature>
<feature type="transmembrane region" description="Helical" evidence="6">
    <location>
        <begin position="6"/>
        <end position="24"/>
    </location>
</feature>
<accession>A0A9J7BJJ7</accession>
<organism evidence="8 9">
    <name type="scientific">Occallatibacter riparius</name>
    <dbReference type="NCBI Taxonomy" id="1002689"/>
    <lineage>
        <taxon>Bacteria</taxon>
        <taxon>Pseudomonadati</taxon>
        <taxon>Acidobacteriota</taxon>
        <taxon>Terriglobia</taxon>
        <taxon>Terriglobales</taxon>
        <taxon>Acidobacteriaceae</taxon>
        <taxon>Occallatibacter</taxon>
    </lineage>
</organism>
<evidence type="ECO:0000256" key="5">
    <source>
        <dbReference type="ARBA" id="ARBA00023136"/>
    </source>
</evidence>
<evidence type="ECO:0000313" key="9">
    <source>
        <dbReference type="Proteomes" id="UP001059380"/>
    </source>
</evidence>
<sequence>MSFAIIVFLSVFLLIGSLGFLLFYREAMVQRIAAVVFDRPQRSGIAGTIEKAGESLGVVLEKVEKVVPKSQSEISVIQQRLVRAGFRKESAMKYFYASKAITPLIFCVLLSFTEFAKDSPFIFYAGGLGLGYLAPDFWLGRKIKKRQEEISRSLPDVLDLLVICLEAGLGMDQATTRTTTELASTHPIISDELDLIVLEQRAGRPRSDCWRHMADRTDVDLVRNLVSTMVQAEQFGTSIAKTLRTHSDTMRTQRIQQVEEQAAKTTIKLIFPLVLFIFPCMFIVTIGPAIIVIQEQFKNLFNQ</sequence>
<dbReference type="AlphaFoldDB" id="A0A9J7BJJ7"/>
<dbReference type="Pfam" id="PF00482">
    <property type="entry name" value="T2SSF"/>
    <property type="match status" value="1"/>
</dbReference>
<reference evidence="8" key="1">
    <citation type="submission" date="2021-04" db="EMBL/GenBank/DDBJ databases">
        <title>Phylogenetic analysis of Acidobacteriaceae.</title>
        <authorList>
            <person name="Qiu L."/>
            <person name="Zhang Q."/>
        </authorList>
    </citation>
    <scope>NUCLEOTIDE SEQUENCE</scope>
    <source>
        <strain evidence="8">DSM 25168</strain>
    </source>
</reference>
<feature type="transmembrane region" description="Helical" evidence="6">
    <location>
        <begin position="269"/>
        <end position="293"/>
    </location>
</feature>
<dbReference type="GO" id="GO:0005886">
    <property type="term" value="C:plasma membrane"/>
    <property type="evidence" value="ECO:0007669"/>
    <property type="project" value="UniProtKB-SubCell"/>
</dbReference>
<gene>
    <name evidence="8" type="ORF">MOP44_21205</name>
</gene>
<keyword evidence="9" id="KW-1185">Reference proteome</keyword>
<evidence type="ECO:0000256" key="2">
    <source>
        <dbReference type="ARBA" id="ARBA00022475"/>
    </source>
</evidence>
<comment type="subcellular location">
    <subcellularLocation>
        <location evidence="1">Cell membrane</location>
        <topology evidence="1">Multi-pass membrane protein</topology>
    </subcellularLocation>
</comment>
<dbReference type="RefSeq" id="WP_260792409.1">
    <property type="nucleotide sequence ID" value="NZ_CP093313.1"/>
</dbReference>
<feature type="domain" description="Type II secretion system protein GspF" evidence="7">
    <location>
        <begin position="158"/>
        <end position="286"/>
    </location>
</feature>
<keyword evidence="5 6" id="KW-0472">Membrane</keyword>
<evidence type="ECO:0000256" key="4">
    <source>
        <dbReference type="ARBA" id="ARBA00022989"/>
    </source>
</evidence>
<keyword evidence="4 6" id="KW-1133">Transmembrane helix</keyword>
<proteinExistence type="predicted"/>